<organism evidence="1 2">
    <name type="scientific">Sorangium cellulosum</name>
    <name type="common">Polyangium cellulosum</name>
    <dbReference type="NCBI Taxonomy" id="56"/>
    <lineage>
        <taxon>Bacteria</taxon>
        <taxon>Pseudomonadati</taxon>
        <taxon>Myxococcota</taxon>
        <taxon>Polyangia</taxon>
        <taxon>Polyangiales</taxon>
        <taxon>Polyangiaceae</taxon>
        <taxon>Sorangium</taxon>
    </lineage>
</organism>
<proteinExistence type="predicted"/>
<dbReference type="AlphaFoldDB" id="A0A150SNJ5"/>
<sequence length="216" mass="23814">MKDLVFRLDRETDKLIESLEEHPVARTLFDGTITAGRYAAYLEQTQHYVGVAHELLRASGERLLATDQHPSLARLLIDKSEEEAGHEAWARNDRAALGLGANDAGPNVAVQAYIYTHRFEAREGCGAAFLGTAYVLEALSARRASVAVQNLLRRSRIRGIEGAVTFLRGHAEEDGGHIERLAGVLRGFSATSDAEAIVRSARRTRQFFPGFFSPPR</sequence>
<dbReference type="Gene3D" id="1.20.910.10">
    <property type="entry name" value="Heme oxygenase-like"/>
    <property type="match status" value="1"/>
</dbReference>
<dbReference type="InterPro" id="IPR016084">
    <property type="entry name" value="Haem_Oase-like_multi-hlx"/>
</dbReference>
<evidence type="ECO:0000313" key="1">
    <source>
        <dbReference type="EMBL" id="KYF81197.1"/>
    </source>
</evidence>
<reference evidence="1 2" key="1">
    <citation type="submission" date="2014-02" db="EMBL/GenBank/DDBJ databases">
        <title>The small core and large imbalanced accessory genome model reveals a collaborative survival strategy of Sorangium cellulosum strains in nature.</title>
        <authorList>
            <person name="Han K."/>
            <person name="Peng R."/>
            <person name="Blom J."/>
            <person name="Li Y.-Z."/>
        </authorList>
    </citation>
    <scope>NUCLEOTIDE SEQUENCE [LARGE SCALE GENOMIC DNA]</scope>
    <source>
        <strain evidence="1 2">So0149</strain>
    </source>
</reference>
<gene>
    <name evidence="1" type="ORF">BE18_03550</name>
</gene>
<protein>
    <recommendedName>
        <fullName evidence="3">Heme oxygenase</fullName>
    </recommendedName>
</protein>
<evidence type="ECO:0000313" key="2">
    <source>
        <dbReference type="Proteomes" id="UP000075515"/>
    </source>
</evidence>
<dbReference type="EMBL" id="JEMC01003455">
    <property type="protein sequence ID" value="KYF81197.1"/>
    <property type="molecule type" value="Genomic_DNA"/>
</dbReference>
<accession>A0A150SNJ5</accession>
<dbReference type="Pfam" id="PF14518">
    <property type="entry name" value="Haem_oxygenas_2"/>
    <property type="match status" value="1"/>
</dbReference>
<dbReference type="SUPFAM" id="SSF48613">
    <property type="entry name" value="Heme oxygenase-like"/>
    <property type="match status" value="1"/>
</dbReference>
<comment type="caution">
    <text evidence="1">The sequence shown here is derived from an EMBL/GenBank/DDBJ whole genome shotgun (WGS) entry which is preliminary data.</text>
</comment>
<name>A0A150SNJ5_SORCE</name>
<dbReference type="Proteomes" id="UP000075515">
    <property type="component" value="Unassembled WGS sequence"/>
</dbReference>
<evidence type="ECO:0008006" key="3">
    <source>
        <dbReference type="Google" id="ProtNLM"/>
    </source>
</evidence>